<dbReference type="GO" id="GO:0016020">
    <property type="term" value="C:membrane"/>
    <property type="evidence" value="ECO:0007669"/>
    <property type="project" value="UniProtKB-SubCell"/>
</dbReference>
<evidence type="ECO:0000256" key="5">
    <source>
        <dbReference type="ARBA" id="ARBA00022989"/>
    </source>
</evidence>
<dbReference type="Gene3D" id="1.20.1530.20">
    <property type="match status" value="1"/>
</dbReference>
<dbReference type="Proteomes" id="UP001208570">
    <property type="component" value="Unassembled WGS sequence"/>
</dbReference>
<evidence type="ECO:0000256" key="1">
    <source>
        <dbReference type="ARBA" id="ARBA00004141"/>
    </source>
</evidence>
<comment type="caution">
    <text evidence="9">The sequence shown here is derived from an EMBL/GenBank/DDBJ whole genome shotgun (WGS) entry which is preliminary data.</text>
</comment>
<evidence type="ECO:0000256" key="3">
    <source>
        <dbReference type="ARBA" id="ARBA00022692"/>
    </source>
</evidence>
<comment type="similarity">
    <text evidence="2">Belongs to the bile acid:sodium symporter (BASS) (TC 2.A.28) family.</text>
</comment>
<feature type="compositionally biased region" description="Basic and acidic residues" evidence="7">
    <location>
        <begin position="534"/>
        <end position="546"/>
    </location>
</feature>
<comment type="subcellular location">
    <subcellularLocation>
        <location evidence="1">Membrane</location>
        <topology evidence="1">Multi-pass membrane protein</topology>
    </subcellularLocation>
</comment>
<dbReference type="InterPro" id="IPR004710">
    <property type="entry name" value="Bilac:Na_transpt"/>
</dbReference>
<keyword evidence="4" id="KW-0813">Transport</keyword>
<dbReference type="EMBL" id="JAODUP010000547">
    <property type="protein sequence ID" value="KAK2147552.1"/>
    <property type="molecule type" value="Genomic_DNA"/>
</dbReference>
<evidence type="ECO:0000256" key="2">
    <source>
        <dbReference type="ARBA" id="ARBA00006528"/>
    </source>
</evidence>
<keyword evidence="5 8" id="KW-1133">Transmembrane helix</keyword>
<evidence type="ECO:0000256" key="6">
    <source>
        <dbReference type="ARBA" id="ARBA00023136"/>
    </source>
</evidence>
<feature type="region of interest" description="Disordered" evidence="7">
    <location>
        <begin position="534"/>
        <end position="556"/>
    </location>
</feature>
<keyword evidence="4" id="KW-0769">Symport</keyword>
<dbReference type="AlphaFoldDB" id="A0AAD9J6I9"/>
<accession>A0AAD9J6I9</accession>
<evidence type="ECO:0000256" key="7">
    <source>
        <dbReference type="SAM" id="MobiDB-lite"/>
    </source>
</evidence>
<feature type="transmembrane region" description="Helical" evidence="8">
    <location>
        <begin position="229"/>
        <end position="251"/>
    </location>
</feature>
<name>A0AAD9J6I9_9ANNE</name>
<proteinExistence type="inferred from homology"/>
<feature type="transmembrane region" description="Helical" evidence="8">
    <location>
        <begin position="363"/>
        <end position="381"/>
    </location>
</feature>
<dbReference type="PANTHER" id="PTHR10361:SF28">
    <property type="entry name" value="P3 PROTEIN-RELATED"/>
    <property type="match status" value="1"/>
</dbReference>
<reference evidence="9" key="1">
    <citation type="journal article" date="2023" name="Mol. Biol. Evol.">
        <title>Third-Generation Sequencing Reveals the Adaptive Role of the Epigenome in Three Deep-Sea Polychaetes.</title>
        <authorList>
            <person name="Perez M."/>
            <person name="Aroh O."/>
            <person name="Sun Y."/>
            <person name="Lan Y."/>
            <person name="Juniper S.K."/>
            <person name="Young C.R."/>
            <person name="Angers B."/>
            <person name="Qian P.Y."/>
        </authorList>
    </citation>
    <scope>NUCLEOTIDE SEQUENCE</scope>
    <source>
        <strain evidence="9">P08H-3</strain>
    </source>
</reference>
<dbReference type="Pfam" id="PF01758">
    <property type="entry name" value="SBF"/>
    <property type="match status" value="1"/>
</dbReference>
<feature type="transmembrane region" description="Helical" evidence="8">
    <location>
        <begin position="448"/>
        <end position="472"/>
    </location>
</feature>
<keyword evidence="3 8" id="KW-0812">Transmembrane</keyword>
<feature type="transmembrane region" description="Helical" evidence="8">
    <location>
        <begin position="387"/>
        <end position="409"/>
    </location>
</feature>
<evidence type="ECO:0000256" key="4">
    <source>
        <dbReference type="ARBA" id="ARBA00022847"/>
    </source>
</evidence>
<keyword evidence="10" id="KW-1185">Reference proteome</keyword>
<protein>
    <recommendedName>
        <fullName evidence="11">Ileal sodium/bile acid cotransporter</fullName>
    </recommendedName>
</protein>
<dbReference type="InterPro" id="IPR038770">
    <property type="entry name" value="Na+/solute_symporter_sf"/>
</dbReference>
<evidence type="ECO:0000313" key="10">
    <source>
        <dbReference type="Proteomes" id="UP001208570"/>
    </source>
</evidence>
<feature type="transmembrane region" description="Helical" evidence="8">
    <location>
        <begin position="320"/>
        <end position="342"/>
    </location>
</feature>
<feature type="transmembrane region" description="Helical" evidence="8">
    <location>
        <begin position="290"/>
        <end position="308"/>
    </location>
</feature>
<dbReference type="GO" id="GO:0015293">
    <property type="term" value="F:symporter activity"/>
    <property type="evidence" value="ECO:0007669"/>
    <property type="project" value="UniProtKB-KW"/>
</dbReference>
<evidence type="ECO:0000256" key="8">
    <source>
        <dbReference type="SAM" id="Phobius"/>
    </source>
</evidence>
<evidence type="ECO:0008006" key="11">
    <source>
        <dbReference type="Google" id="ProtNLM"/>
    </source>
</evidence>
<gene>
    <name evidence="9" type="ORF">LSH36_547g01039</name>
</gene>
<organism evidence="9 10">
    <name type="scientific">Paralvinella palmiformis</name>
    <dbReference type="NCBI Taxonomy" id="53620"/>
    <lineage>
        <taxon>Eukaryota</taxon>
        <taxon>Metazoa</taxon>
        <taxon>Spiralia</taxon>
        <taxon>Lophotrochozoa</taxon>
        <taxon>Annelida</taxon>
        <taxon>Polychaeta</taxon>
        <taxon>Sedentaria</taxon>
        <taxon>Canalipalpata</taxon>
        <taxon>Terebellida</taxon>
        <taxon>Terebelliformia</taxon>
        <taxon>Alvinellidae</taxon>
        <taxon>Paralvinella</taxon>
    </lineage>
</organism>
<dbReference type="PANTHER" id="PTHR10361">
    <property type="entry name" value="SODIUM-BILE ACID COTRANSPORTER"/>
    <property type="match status" value="1"/>
</dbReference>
<dbReference type="InterPro" id="IPR002657">
    <property type="entry name" value="BilAc:Na_symport/Acr3"/>
</dbReference>
<feature type="transmembrane region" description="Helical" evidence="8">
    <location>
        <begin position="257"/>
        <end position="278"/>
    </location>
</feature>
<keyword evidence="6 8" id="KW-0472">Membrane</keyword>
<feature type="transmembrane region" description="Helical" evidence="8">
    <location>
        <begin position="188"/>
        <end position="208"/>
    </location>
</feature>
<sequence>MAPDVSVTSLVYVSTALLLTEIIAGSADVTLHYWHPSHSRQKKNALSPEEEIASSTNHLSCNNTFQPTVLRLEEGQLFSVNYTIVCRPFYLSDDQAVTFKEIRLEFNISDVTIATIEGNSSFLCPSAPVRLIGDLESVVCYGTVDIRGVSFGKTQMRLRNVPILGEDVVTARAQFAIYRLVVIKHNSVINILFLAVLGVMIIVYNFGFGCRIEWDLIVAIVKRPVAPSIGFCCQFLVMAPLSCGVAILLHMRDESGLGLLAIGAAPGGGGSNVFAYLLDGDLELSITMSFISTVASLGMTPLWIWALGRFFTKGDPKIKIPVGSVFSSLAVVTIPVVGGLILSRYKPEASKKMASTLKPMTGVIGFVFIGMGVYVYYPALVKVTWRTLVACLVVPLSGYTIGAASGAIFRQSRARWVTIALETGFQNLALSLMIVGTSLDQPESDLAGVVPICYMFISSSLAVLAFLWRLAYRLHRGDKPWKRRKTAEIVQIRTFNTVPDWSRTRIDEIPSDDGDGGIRGLSYASGDDHVTVDEHATSDHLEEDGNQKQLRMMKMS</sequence>
<evidence type="ECO:0000313" key="9">
    <source>
        <dbReference type="EMBL" id="KAK2147552.1"/>
    </source>
</evidence>